<dbReference type="PANTHER" id="PTHR43725:SF47">
    <property type="entry name" value="UDP-GLUCOSE 4-EPIMERASE"/>
    <property type="match status" value="1"/>
</dbReference>
<evidence type="ECO:0000256" key="7">
    <source>
        <dbReference type="ARBA" id="ARBA00023235"/>
    </source>
</evidence>
<dbReference type="GeneID" id="25564506"/>
<dbReference type="Proteomes" id="UP000054408">
    <property type="component" value="Unassembled WGS sequence"/>
</dbReference>
<evidence type="ECO:0000256" key="5">
    <source>
        <dbReference type="ARBA" id="ARBA00023027"/>
    </source>
</evidence>
<dbReference type="Pfam" id="PF01370">
    <property type="entry name" value="Epimerase"/>
    <property type="match status" value="1"/>
</dbReference>
<dbReference type="InterPro" id="IPR001509">
    <property type="entry name" value="Epimerase_deHydtase"/>
</dbReference>
<dbReference type="NCBIfam" id="NF007956">
    <property type="entry name" value="PRK10675.1"/>
    <property type="match status" value="1"/>
</dbReference>
<name>A0A0L0D9W3_THETB</name>
<dbReference type="GO" id="GO:0005829">
    <property type="term" value="C:cytosol"/>
    <property type="evidence" value="ECO:0007669"/>
    <property type="project" value="TreeGrafter"/>
</dbReference>
<dbReference type="PANTHER" id="PTHR43725">
    <property type="entry name" value="UDP-GLUCOSE 4-EPIMERASE"/>
    <property type="match status" value="1"/>
</dbReference>
<dbReference type="UniPathway" id="UPA00214"/>
<dbReference type="OrthoDB" id="9402762at2759"/>
<dbReference type="InterPro" id="IPR036291">
    <property type="entry name" value="NAD(P)-bd_dom_sf"/>
</dbReference>
<evidence type="ECO:0000256" key="6">
    <source>
        <dbReference type="ARBA" id="ARBA00023144"/>
    </source>
</evidence>
<dbReference type="eggNOG" id="KOG1371">
    <property type="taxonomic scope" value="Eukaryota"/>
</dbReference>
<keyword evidence="7 8" id="KW-0413">Isomerase</keyword>
<dbReference type="EC" id="5.1.3.2" evidence="4 8"/>
<dbReference type="STRING" id="461836.A0A0L0D9W3"/>
<comment type="catalytic activity">
    <reaction evidence="1 8">
        <text>UDP-alpha-D-glucose = UDP-alpha-D-galactose</text>
        <dbReference type="Rhea" id="RHEA:22168"/>
        <dbReference type="ChEBI" id="CHEBI:58885"/>
        <dbReference type="ChEBI" id="CHEBI:66914"/>
        <dbReference type="EC" id="5.1.3.2"/>
    </reaction>
</comment>
<dbReference type="RefSeq" id="XP_013758076.1">
    <property type="nucleotide sequence ID" value="XM_013902622.1"/>
</dbReference>
<evidence type="ECO:0000256" key="2">
    <source>
        <dbReference type="ARBA" id="ARBA00001911"/>
    </source>
</evidence>
<sequence>MSDSSSLGCILVAGGAGYIGSHTVVCLLEAGYEVVVVDNLSNSSKVALDRVEQITGKSVTFYKADLCDDGALEPIFEAHTFEAAIHFAGLKSVSESVADPIHYYRTNIVSSLNLVTTMAKHGCKKLVFSSSATVYGDPQYLPIDEAHPLAIDTDSPYGATKLMIERILQDVHRSDPEWKIIMLRYFNPTGAHESGLIGEDPVGPPANLLPFVCQVAVGRREKLMVFGSDYPTDDGSGKRDFIHVVDLSDAHVAAVKALPNVSIEAVNVGTGKSTSVLELHAAMEAVVGKPIPYEMAARRPGDICECYASCGKAKEVLGGWEAKFGISDICESAWRWQSQNPQGYADQA</sequence>
<keyword evidence="11" id="KW-1185">Reference proteome</keyword>
<dbReference type="SUPFAM" id="SSF51735">
    <property type="entry name" value="NAD(P)-binding Rossmann-fold domains"/>
    <property type="match status" value="1"/>
</dbReference>
<evidence type="ECO:0000256" key="1">
    <source>
        <dbReference type="ARBA" id="ARBA00000083"/>
    </source>
</evidence>
<keyword evidence="6" id="KW-0299">Galactose metabolism</keyword>
<evidence type="ECO:0000313" key="10">
    <source>
        <dbReference type="EMBL" id="KNC49040.1"/>
    </source>
</evidence>
<reference evidence="10 11" key="1">
    <citation type="submission" date="2010-05" db="EMBL/GenBank/DDBJ databases">
        <title>The Genome Sequence of Thecamonas trahens ATCC 50062.</title>
        <authorList>
            <consortium name="The Broad Institute Genome Sequencing Platform"/>
            <person name="Russ C."/>
            <person name="Cuomo C."/>
            <person name="Shea T."/>
            <person name="Young S.K."/>
            <person name="Zeng Q."/>
            <person name="Koehrsen M."/>
            <person name="Haas B."/>
            <person name="Borodovsky M."/>
            <person name="Guigo R."/>
            <person name="Alvarado L."/>
            <person name="Berlin A."/>
            <person name="Bochicchio J."/>
            <person name="Borenstein D."/>
            <person name="Chapman S."/>
            <person name="Chen Z."/>
            <person name="Freedman E."/>
            <person name="Gellesch M."/>
            <person name="Goldberg J."/>
            <person name="Griggs A."/>
            <person name="Gujja S."/>
            <person name="Heilman E."/>
            <person name="Heiman D."/>
            <person name="Hepburn T."/>
            <person name="Howarth C."/>
            <person name="Jen D."/>
            <person name="Larson L."/>
            <person name="Mehta T."/>
            <person name="Park D."/>
            <person name="Pearson M."/>
            <person name="Roberts A."/>
            <person name="Saif S."/>
            <person name="Shenoy N."/>
            <person name="Sisk P."/>
            <person name="Stolte C."/>
            <person name="Sykes S."/>
            <person name="Thomson T."/>
            <person name="Walk T."/>
            <person name="White J."/>
            <person name="Yandava C."/>
            <person name="Burger G."/>
            <person name="Gray M.W."/>
            <person name="Holland P.W.H."/>
            <person name="King N."/>
            <person name="Lang F.B.F."/>
            <person name="Roger A.J."/>
            <person name="Ruiz-Trillo I."/>
            <person name="Lander E."/>
            <person name="Nusbaum C."/>
        </authorList>
    </citation>
    <scope>NUCLEOTIDE SEQUENCE [LARGE SCALE GENOMIC DNA]</scope>
    <source>
        <strain evidence="10 11">ATCC 50062</strain>
    </source>
</reference>
<keyword evidence="8" id="KW-0119">Carbohydrate metabolism</keyword>
<dbReference type="Gene3D" id="3.40.50.720">
    <property type="entry name" value="NAD(P)-binding Rossmann-like Domain"/>
    <property type="match status" value="1"/>
</dbReference>
<organism evidence="10 11">
    <name type="scientific">Thecamonas trahens ATCC 50062</name>
    <dbReference type="NCBI Taxonomy" id="461836"/>
    <lineage>
        <taxon>Eukaryota</taxon>
        <taxon>Apusozoa</taxon>
        <taxon>Apusomonadida</taxon>
        <taxon>Apusomonadidae</taxon>
        <taxon>Thecamonas</taxon>
    </lineage>
</organism>
<comment type="pathway">
    <text evidence="3 8">Carbohydrate metabolism; galactose metabolism.</text>
</comment>
<comment type="similarity">
    <text evidence="8">Belongs to the NAD(P)-dependent epimerase/dehydratase family.</text>
</comment>
<evidence type="ECO:0000313" key="11">
    <source>
        <dbReference type="Proteomes" id="UP000054408"/>
    </source>
</evidence>
<evidence type="ECO:0000256" key="3">
    <source>
        <dbReference type="ARBA" id="ARBA00004947"/>
    </source>
</evidence>
<dbReference type="OMA" id="GEHLICN"/>
<dbReference type="AlphaFoldDB" id="A0A0L0D9W3"/>
<evidence type="ECO:0000256" key="8">
    <source>
        <dbReference type="RuleBase" id="RU366046"/>
    </source>
</evidence>
<gene>
    <name evidence="10" type="ORF">AMSG_04999</name>
</gene>
<dbReference type="GO" id="GO:0003978">
    <property type="term" value="F:UDP-glucose 4-epimerase activity"/>
    <property type="evidence" value="ECO:0007669"/>
    <property type="project" value="UniProtKB-UniRule"/>
</dbReference>
<dbReference type="InterPro" id="IPR005886">
    <property type="entry name" value="UDP_G4E"/>
</dbReference>
<comment type="subunit">
    <text evidence="8">Homodimer.</text>
</comment>
<accession>A0A0L0D9W3</accession>
<dbReference type="NCBIfam" id="TIGR01179">
    <property type="entry name" value="galE"/>
    <property type="match status" value="1"/>
</dbReference>
<evidence type="ECO:0000259" key="9">
    <source>
        <dbReference type="Pfam" id="PF01370"/>
    </source>
</evidence>
<keyword evidence="5 8" id="KW-0520">NAD</keyword>
<proteinExistence type="inferred from homology"/>
<dbReference type="CDD" id="cd05247">
    <property type="entry name" value="UDP_G4E_1_SDR_e"/>
    <property type="match status" value="1"/>
</dbReference>
<dbReference type="EMBL" id="GL349453">
    <property type="protein sequence ID" value="KNC49040.1"/>
    <property type="molecule type" value="Genomic_DNA"/>
</dbReference>
<comment type="cofactor">
    <cofactor evidence="2 8">
        <name>NAD(+)</name>
        <dbReference type="ChEBI" id="CHEBI:57540"/>
    </cofactor>
</comment>
<feature type="domain" description="NAD-dependent epimerase/dehydratase" evidence="9">
    <location>
        <begin position="10"/>
        <end position="269"/>
    </location>
</feature>
<dbReference type="GO" id="GO:0006012">
    <property type="term" value="P:galactose metabolic process"/>
    <property type="evidence" value="ECO:0007669"/>
    <property type="project" value="UniProtKB-UniPathway"/>
</dbReference>
<dbReference type="Gene3D" id="3.90.25.10">
    <property type="entry name" value="UDP-galactose 4-epimerase, domain 1"/>
    <property type="match status" value="1"/>
</dbReference>
<protein>
    <recommendedName>
        <fullName evidence="4 8">UDP-glucose 4-epimerase</fullName>
        <ecNumber evidence="4 8">5.1.3.2</ecNumber>
    </recommendedName>
</protein>
<evidence type="ECO:0000256" key="4">
    <source>
        <dbReference type="ARBA" id="ARBA00013189"/>
    </source>
</evidence>